<evidence type="ECO:0000313" key="1">
    <source>
        <dbReference type="EMBL" id="MBF0889340.1"/>
    </source>
</evidence>
<protein>
    <submittedName>
        <fullName evidence="1">Uncharacterized protein</fullName>
    </submittedName>
</protein>
<organism evidence="1 2">
    <name type="scientific">Gluconobacter cadivus</name>
    <dbReference type="NCBI Taxonomy" id="2728101"/>
    <lineage>
        <taxon>Bacteria</taxon>
        <taxon>Pseudomonadati</taxon>
        <taxon>Pseudomonadota</taxon>
        <taxon>Alphaproteobacteria</taxon>
        <taxon>Acetobacterales</taxon>
        <taxon>Acetobacteraceae</taxon>
        <taxon>Gluconobacter</taxon>
    </lineage>
</organism>
<reference evidence="2" key="1">
    <citation type="submission" date="2020-04" db="EMBL/GenBank/DDBJ databases">
        <title>Description of novel Gluconacetobacter.</title>
        <authorList>
            <person name="Sombolestani A."/>
        </authorList>
    </citation>
    <scope>NUCLEOTIDE SEQUENCE [LARGE SCALE GENOMIC DNA]</scope>
    <source>
        <strain evidence="2">LMG 1745</strain>
    </source>
</reference>
<accession>A0ABR9YY91</accession>
<proteinExistence type="predicted"/>
<sequence length="263" mass="29279">MTEKPTTPPVKKEPPRRRAIWRIGRGRSGGSLGLAIFVYWAIQAGRDVLAADGDPNNPMLSKLYPSEGKHGVQRPANAELEESKLWLANTLAQALEHNASLAIDMGGGDRVSEELASESHLADFLKANGVNPTFAYFTGPERDDFDHVYRIWESAAFKDGDAILFLNEGLFRSSVRSTDPFLWLKEDPRLAEMEAAGVRPIVFPALTCMKYLEGDDMNVFDVVAGKPKADGTMVNPLWKHMTVKWLEAFQHNIKEEGVAEWLP</sequence>
<gene>
    <name evidence="1" type="ORF">HKD19_12360</name>
</gene>
<reference evidence="1 2" key="2">
    <citation type="submission" date="2020-11" db="EMBL/GenBank/DDBJ databases">
        <title>Description of novel Gluconobacter species.</title>
        <authorList>
            <person name="Cleenwerck I."/>
            <person name="Cnockaert M."/>
            <person name="Borremans W."/>
            <person name="Wieme A.D."/>
            <person name="De Vuyst L."/>
            <person name="Vandamme P."/>
        </authorList>
    </citation>
    <scope>NUCLEOTIDE SEQUENCE [LARGE SCALE GENOMIC DNA]</scope>
    <source>
        <strain evidence="1 2">LMG 1745</strain>
    </source>
</reference>
<name>A0ABR9YY91_9PROT</name>
<dbReference type="RefSeq" id="WP_194263110.1">
    <property type="nucleotide sequence ID" value="NZ_JABCQH010000012.1"/>
</dbReference>
<dbReference type="Proteomes" id="UP000662701">
    <property type="component" value="Unassembled WGS sequence"/>
</dbReference>
<keyword evidence="2" id="KW-1185">Reference proteome</keyword>
<comment type="caution">
    <text evidence="1">The sequence shown here is derived from an EMBL/GenBank/DDBJ whole genome shotgun (WGS) entry which is preliminary data.</text>
</comment>
<dbReference type="EMBL" id="JABCQH010000012">
    <property type="protein sequence ID" value="MBF0889340.1"/>
    <property type="molecule type" value="Genomic_DNA"/>
</dbReference>
<evidence type="ECO:0000313" key="2">
    <source>
        <dbReference type="Proteomes" id="UP000662701"/>
    </source>
</evidence>